<accession>A0ABX1P007</accession>
<sequence length="157" mass="17192">MILWRISNYAELSGAGGLTHPGRWHNRGRPVVYLAESAAGALLEALVHVEATHPGELPRHYQLLEVEVPDGASIADPDSPDGLRLETGWQHEFAATRRCGDRWLASGTSLLLRVPSAVVGRTCNVLFNPLHPGARECRIVSALRYPFDDRLLGKPKG</sequence>
<reference evidence="2 3" key="1">
    <citation type="submission" date="2019-12" db="EMBL/GenBank/DDBJ databases">
        <title>Comparative genomics gives insights into the taxonomy of the Azoarcus-Aromatoleum group and reveals separate origins of nif in the plant-associated Azoarcus and non-plant-associated Aromatoleum sub-groups.</title>
        <authorList>
            <person name="Lafos M."/>
            <person name="Maluk M."/>
            <person name="Batista M."/>
            <person name="Junghare M."/>
            <person name="Carmona M."/>
            <person name="Faoro H."/>
            <person name="Cruz L.M."/>
            <person name="Battistoni F."/>
            <person name="De Souza E."/>
            <person name="Pedrosa F."/>
            <person name="Chen W.-M."/>
            <person name="Poole P.S."/>
            <person name="Dixon R.A."/>
            <person name="James E.K."/>
        </authorList>
    </citation>
    <scope>NUCLEOTIDE SEQUENCE [LARGE SCALE GENOMIC DNA]</scope>
    <source>
        <strain evidence="2 3">PbN1</strain>
    </source>
</reference>
<dbReference type="Pfam" id="PF08808">
    <property type="entry name" value="RES"/>
    <property type="match status" value="1"/>
</dbReference>
<proteinExistence type="predicted"/>
<gene>
    <name evidence="2" type="ORF">GPA24_19360</name>
</gene>
<dbReference type="InterPro" id="IPR014914">
    <property type="entry name" value="RES_dom"/>
</dbReference>
<protein>
    <submittedName>
        <fullName evidence="2">RES domain-containing protein</fullName>
    </submittedName>
</protein>
<feature type="domain" description="RES" evidence="1">
    <location>
        <begin position="11"/>
        <end position="141"/>
    </location>
</feature>
<dbReference type="EMBL" id="WTVP01000097">
    <property type="protein sequence ID" value="NMG17649.1"/>
    <property type="molecule type" value="Genomic_DNA"/>
</dbReference>
<organism evidence="2 3">
    <name type="scientific">Aromatoleum bremense</name>
    <dbReference type="NCBI Taxonomy" id="76115"/>
    <lineage>
        <taxon>Bacteria</taxon>
        <taxon>Pseudomonadati</taxon>
        <taxon>Pseudomonadota</taxon>
        <taxon>Betaproteobacteria</taxon>
        <taxon>Rhodocyclales</taxon>
        <taxon>Rhodocyclaceae</taxon>
        <taxon>Aromatoleum</taxon>
    </lineage>
</organism>
<dbReference type="RefSeq" id="WP_169204145.1">
    <property type="nucleotide sequence ID" value="NZ_CP059467.1"/>
</dbReference>
<evidence type="ECO:0000313" key="2">
    <source>
        <dbReference type="EMBL" id="NMG17649.1"/>
    </source>
</evidence>
<dbReference type="SMART" id="SM00953">
    <property type="entry name" value="RES"/>
    <property type="match status" value="1"/>
</dbReference>
<evidence type="ECO:0000313" key="3">
    <source>
        <dbReference type="Proteomes" id="UP000633943"/>
    </source>
</evidence>
<comment type="caution">
    <text evidence="2">The sequence shown here is derived from an EMBL/GenBank/DDBJ whole genome shotgun (WGS) entry which is preliminary data.</text>
</comment>
<name>A0ABX1P007_9RHOO</name>
<keyword evidence="3" id="KW-1185">Reference proteome</keyword>
<evidence type="ECO:0000259" key="1">
    <source>
        <dbReference type="SMART" id="SM00953"/>
    </source>
</evidence>
<dbReference type="Proteomes" id="UP000633943">
    <property type="component" value="Unassembled WGS sequence"/>
</dbReference>